<accession>A0ABS5IEM3</accession>
<evidence type="ECO:0000313" key="5">
    <source>
        <dbReference type="EMBL" id="MBR9972183.1"/>
    </source>
</evidence>
<sequence length="220" mass="23959">MSQSILTCPDPTRLHPLDGFTNTVFLKPLLEHESATNITVGAYSYYHDFDDPRSFFRRNVRYNFGFSGTRLRIGKYCAIGHGATILMADANHPIGGVTGFPFAIFGQDWADPPLSEYPRGPVGDIVIGNDVWIGYEATILPGAQIGNGVIIDAKAVVGGTIPDYAVVVGNPGQVVKMRFDDATITRLNRLAWWDWSAETVALALPALIKGDVAELESFCP</sequence>
<dbReference type="PANTHER" id="PTHR43300">
    <property type="entry name" value="ACETYLTRANSFERASE"/>
    <property type="match status" value="1"/>
</dbReference>
<evidence type="ECO:0000256" key="4">
    <source>
        <dbReference type="ARBA" id="ARBA00023315"/>
    </source>
</evidence>
<evidence type="ECO:0000313" key="6">
    <source>
        <dbReference type="Proteomes" id="UP000680714"/>
    </source>
</evidence>
<dbReference type="InterPro" id="IPR001451">
    <property type="entry name" value="Hexapep"/>
</dbReference>
<organism evidence="5 6">
    <name type="scientific">Magnetospirillum sulfuroxidans</name>
    <dbReference type="NCBI Taxonomy" id="611300"/>
    <lineage>
        <taxon>Bacteria</taxon>
        <taxon>Pseudomonadati</taxon>
        <taxon>Pseudomonadota</taxon>
        <taxon>Alphaproteobacteria</taxon>
        <taxon>Rhodospirillales</taxon>
        <taxon>Rhodospirillaceae</taxon>
        <taxon>Magnetospirillum</taxon>
    </lineage>
</organism>
<evidence type="ECO:0000256" key="3">
    <source>
        <dbReference type="ARBA" id="ARBA00022737"/>
    </source>
</evidence>
<dbReference type="InterPro" id="IPR011004">
    <property type="entry name" value="Trimer_LpxA-like_sf"/>
</dbReference>
<reference evidence="5 6" key="1">
    <citation type="submission" date="2021-04" db="EMBL/GenBank/DDBJ databases">
        <title>Magnetospirillum sulfuroxidans sp. nov., a facultative chemolithoautotrophic sulfur-oxidizing alphaproteobacterium isolated from freshwater sediment and proposals for Paramagetospirillum gen. nov., and Magnetospirillaceae fam. nov.</title>
        <authorList>
            <person name="Koziaeva V."/>
            <person name="Geelhoed J.S."/>
            <person name="Sorokin D.Y."/>
            <person name="Grouzdev D.S."/>
        </authorList>
    </citation>
    <scope>NUCLEOTIDE SEQUENCE [LARGE SCALE GENOMIC DNA]</scope>
    <source>
        <strain evidence="5 6">J10</strain>
    </source>
</reference>
<protein>
    <submittedName>
        <fullName evidence="5">CatB-related O-acetyltransferase</fullName>
    </submittedName>
</protein>
<dbReference type="Gene3D" id="2.160.10.10">
    <property type="entry name" value="Hexapeptide repeat proteins"/>
    <property type="match status" value="1"/>
</dbReference>
<evidence type="ECO:0000256" key="1">
    <source>
        <dbReference type="ARBA" id="ARBA00007274"/>
    </source>
</evidence>
<keyword evidence="3" id="KW-0677">Repeat</keyword>
<comment type="similarity">
    <text evidence="1">Belongs to the transferase hexapeptide repeat family.</text>
</comment>
<keyword evidence="4" id="KW-0012">Acyltransferase</keyword>
<evidence type="ECO:0000256" key="2">
    <source>
        <dbReference type="ARBA" id="ARBA00022679"/>
    </source>
</evidence>
<name>A0ABS5IEM3_9PROT</name>
<keyword evidence="2" id="KW-0808">Transferase</keyword>
<proteinExistence type="inferred from homology"/>
<keyword evidence="6" id="KW-1185">Reference proteome</keyword>
<dbReference type="InterPro" id="IPR050179">
    <property type="entry name" value="Trans_hexapeptide_repeat"/>
</dbReference>
<dbReference type="InterPro" id="IPR018357">
    <property type="entry name" value="Hexapep_transf_CS"/>
</dbReference>
<dbReference type="SUPFAM" id="SSF51161">
    <property type="entry name" value="Trimeric LpxA-like enzymes"/>
    <property type="match status" value="1"/>
</dbReference>
<dbReference type="Pfam" id="PF00132">
    <property type="entry name" value="Hexapep"/>
    <property type="match status" value="1"/>
</dbReference>
<dbReference type="CDD" id="cd03349">
    <property type="entry name" value="LbH_XAT"/>
    <property type="match status" value="1"/>
</dbReference>
<comment type="caution">
    <text evidence="5">The sequence shown here is derived from an EMBL/GenBank/DDBJ whole genome shotgun (WGS) entry which is preliminary data.</text>
</comment>
<dbReference type="RefSeq" id="WP_211548691.1">
    <property type="nucleotide sequence ID" value="NZ_JAGTUF010000009.1"/>
</dbReference>
<dbReference type="Proteomes" id="UP000680714">
    <property type="component" value="Unassembled WGS sequence"/>
</dbReference>
<dbReference type="PROSITE" id="PS00101">
    <property type="entry name" value="HEXAPEP_TRANSFERASES"/>
    <property type="match status" value="1"/>
</dbReference>
<dbReference type="EMBL" id="JAGTUF010000009">
    <property type="protein sequence ID" value="MBR9972183.1"/>
    <property type="molecule type" value="Genomic_DNA"/>
</dbReference>
<gene>
    <name evidence="5" type="ORF">KEC16_10720</name>
</gene>
<dbReference type="PANTHER" id="PTHR43300:SF11">
    <property type="entry name" value="ACETYLTRANSFERASE RV3034C-RELATED"/>
    <property type="match status" value="1"/>
</dbReference>